<sequence length="323" mass="36541">MALRKESFWAKDLRPGEGISSTFLATDAAVRNDSRGVPYLSLRLVDRTGSVDARMWRLTSELRRGLPDPCYVRVEGQTHDYRGTLQVKIERLRVLGREEVEPQDYLPASELDREEMSREILEAGEELRNEHLRDLFLLMVSDEELWRAFCEAPAAKGMHHARIGGLLEHSVRCLRLARSVAELYPVDRDLLIFGAIFHDVGKVRELSWGEGGFSYTTEGRLQGHVVLGERLVGSYIARLPDFPEELALHVSHILLSHQGELAYGSPQEPKTLEALLVHFIDNLDARAEMYLESTRNVSAGGWSHHENALGRALFVPERPPEEG</sequence>
<keyword evidence="1 3" id="KW-0378">Hydrolase</keyword>
<dbReference type="CDD" id="cd00077">
    <property type="entry name" value="HDc"/>
    <property type="match status" value="1"/>
</dbReference>
<evidence type="ECO:0000256" key="1">
    <source>
        <dbReference type="ARBA" id="ARBA00022801"/>
    </source>
</evidence>
<dbReference type="AlphaFoldDB" id="A0A510HHI2"/>
<dbReference type="Proteomes" id="UP000318065">
    <property type="component" value="Chromosome"/>
</dbReference>
<dbReference type="GO" id="GO:0031125">
    <property type="term" value="P:rRNA 3'-end processing"/>
    <property type="evidence" value="ECO:0007669"/>
    <property type="project" value="TreeGrafter"/>
</dbReference>
<dbReference type="GO" id="GO:0016787">
    <property type="term" value="F:hydrolase activity"/>
    <property type="evidence" value="ECO:0007669"/>
    <property type="project" value="UniProtKB-KW"/>
</dbReference>
<dbReference type="Pfam" id="PF01966">
    <property type="entry name" value="HD"/>
    <property type="match status" value="1"/>
</dbReference>
<feature type="domain" description="HD" evidence="2">
    <location>
        <begin position="166"/>
        <end position="286"/>
    </location>
</feature>
<organism evidence="3 4">
    <name type="scientific">Rubrobacter xylanophilus</name>
    <dbReference type="NCBI Taxonomy" id="49319"/>
    <lineage>
        <taxon>Bacteria</taxon>
        <taxon>Bacillati</taxon>
        <taxon>Actinomycetota</taxon>
        <taxon>Rubrobacteria</taxon>
        <taxon>Rubrobacterales</taxon>
        <taxon>Rubrobacteraceae</taxon>
        <taxon>Rubrobacter</taxon>
    </lineage>
</organism>
<dbReference type="InterPro" id="IPR006674">
    <property type="entry name" value="HD_domain"/>
</dbReference>
<proteinExistence type="predicted"/>
<dbReference type="Gene3D" id="1.10.3210.10">
    <property type="entry name" value="Hypothetical protein af1432"/>
    <property type="match status" value="1"/>
</dbReference>
<dbReference type="SUPFAM" id="SSF109604">
    <property type="entry name" value="HD-domain/PDEase-like"/>
    <property type="match status" value="1"/>
</dbReference>
<dbReference type="InterPro" id="IPR050798">
    <property type="entry name" value="YhaM_exoribonuc/phosphodiest"/>
</dbReference>
<evidence type="ECO:0000259" key="2">
    <source>
        <dbReference type="PROSITE" id="PS51831"/>
    </source>
</evidence>
<protein>
    <submittedName>
        <fullName evidence="3">HD family phosphohydrolase</fullName>
    </submittedName>
</protein>
<gene>
    <name evidence="3" type="primary">yhaM</name>
    <name evidence="3" type="ORF">RxyAA322_12380</name>
</gene>
<dbReference type="PANTHER" id="PTHR37294:SF1">
    <property type="entry name" value="3'-5' EXORIBONUCLEASE YHAM"/>
    <property type="match status" value="1"/>
</dbReference>
<accession>A0A510HHI2</accession>
<dbReference type="RefSeq" id="WP_143527399.1">
    <property type="nucleotide sequence ID" value="NZ_AP019791.1"/>
</dbReference>
<dbReference type="PROSITE" id="PS51831">
    <property type="entry name" value="HD"/>
    <property type="match status" value="1"/>
</dbReference>
<evidence type="ECO:0000313" key="4">
    <source>
        <dbReference type="Proteomes" id="UP000318065"/>
    </source>
</evidence>
<evidence type="ECO:0000313" key="3">
    <source>
        <dbReference type="EMBL" id="BBL79384.1"/>
    </source>
</evidence>
<dbReference type="PANTHER" id="PTHR37294">
    <property type="entry name" value="3'-5' EXORIBONUCLEASE YHAM"/>
    <property type="match status" value="1"/>
</dbReference>
<dbReference type="EMBL" id="AP019791">
    <property type="protein sequence ID" value="BBL79384.1"/>
    <property type="molecule type" value="Genomic_DNA"/>
</dbReference>
<dbReference type="InterPro" id="IPR006675">
    <property type="entry name" value="HDIG_dom"/>
</dbReference>
<dbReference type="OrthoDB" id="9778453at2"/>
<dbReference type="NCBIfam" id="TIGR00277">
    <property type="entry name" value="HDIG"/>
    <property type="match status" value="1"/>
</dbReference>
<keyword evidence="4" id="KW-1185">Reference proteome</keyword>
<dbReference type="SMART" id="SM00471">
    <property type="entry name" value="HDc"/>
    <property type="match status" value="1"/>
</dbReference>
<dbReference type="CDD" id="cd04492">
    <property type="entry name" value="YhaM_OBF_like"/>
    <property type="match status" value="1"/>
</dbReference>
<dbReference type="InterPro" id="IPR003607">
    <property type="entry name" value="HD/PDEase_dom"/>
</dbReference>
<reference evidence="3" key="1">
    <citation type="journal article" date="2019" name="Microbiol. Resour. Announc.">
        <title>Complete Genome Sequence of Rubrobacter xylanophilus Strain AA3-22, Isolated from Arima Onsen in Japan.</title>
        <authorList>
            <person name="Tomariguchi N."/>
            <person name="Miyazaki K."/>
        </authorList>
    </citation>
    <scope>NUCLEOTIDE SEQUENCE [LARGE SCALE GENOMIC DNA]</scope>
    <source>
        <strain evidence="3">AA3-22</strain>
    </source>
</reference>
<name>A0A510HHI2_9ACTN</name>